<evidence type="ECO:0000313" key="6">
    <source>
        <dbReference type="Proteomes" id="UP001152320"/>
    </source>
</evidence>
<feature type="domain" description="Vps72/YL1 C-terminal" evidence="4">
    <location>
        <begin position="291"/>
        <end position="320"/>
    </location>
</feature>
<dbReference type="Pfam" id="PF05764">
    <property type="entry name" value="YL1"/>
    <property type="match status" value="1"/>
</dbReference>
<name>A0A9Q1C1H7_HOLLE</name>
<dbReference type="InterPro" id="IPR046757">
    <property type="entry name" value="YL1_N"/>
</dbReference>
<protein>
    <recommendedName>
        <fullName evidence="2">Vacuolar protein sorting-associated protein 72 homolog</fullName>
    </recommendedName>
</protein>
<dbReference type="Pfam" id="PF08265">
    <property type="entry name" value="YL1_C"/>
    <property type="match status" value="1"/>
</dbReference>
<gene>
    <name evidence="5" type="ORF">HOLleu_20352</name>
</gene>
<dbReference type="GO" id="GO:0005634">
    <property type="term" value="C:nucleus"/>
    <property type="evidence" value="ECO:0007669"/>
    <property type="project" value="TreeGrafter"/>
</dbReference>
<dbReference type="EMBL" id="JAIZAY010000009">
    <property type="protein sequence ID" value="KAJ8036394.1"/>
    <property type="molecule type" value="Genomic_DNA"/>
</dbReference>
<dbReference type="OrthoDB" id="78296at2759"/>
<evidence type="ECO:0000259" key="4">
    <source>
        <dbReference type="SMART" id="SM00993"/>
    </source>
</evidence>
<dbReference type="PANTHER" id="PTHR13275">
    <property type="entry name" value="YL-1 PROTEIN TRANSCRIPTION FACTOR-LIKE 1"/>
    <property type="match status" value="1"/>
</dbReference>
<feature type="compositionally biased region" description="Basic and acidic residues" evidence="3">
    <location>
        <begin position="147"/>
        <end position="159"/>
    </location>
</feature>
<evidence type="ECO:0000256" key="1">
    <source>
        <dbReference type="ARBA" id="ARBA00006832"/>
    </source>
</evidence>
<feature type="region of interest" description="Disordered" evidence="3">
    <location>
        <begin position="1"/>
        <end position="174"/>
    </location>
</feature>
<comment type="similarity">
    <text evidence="1">Belongs to the VPS72/YL1 family.</text>
</comment>
<feature type="compositionally biased region" description="Basic and acidic residues" evidence="3">
    <location>
        <begin position="91"/>
        <end position="104"/>
    </location>
</feature>
<evidence type="ECO:0000256" key="3">
    <source>
        <dbReference type="SAM" id="MobiDB-lite"/>
    </source>
</evidence>
<organism evidence="5 6">
    <name type="scientific">Holothuria leucospilota</name>
    <name type="common">Black long sea cucumber</name>
    <name type="synonym">Mertensiothuria leucospilota</name>
    <dbReference type="NCBI Taxonomy" id="206669"/>
    <lineage>
        <taxon>Eukaryota</taxon>
        <taxon>Metazoa</taxon>
        <taxon>Echinodermata</taxon>
        <taxon>Eleutherozoa</taxon>
        <taxon>Echinozoa</taxon>
        <taxon>Holothuroidea</taxon>
        <taxon>Aspidochirotacea</taxon>
        <taxon>Aspidochirotida</taxon>
        <taxon>Holothuriidae</taxon>
        <taxon>Holothuria</taxon>
    </lineage>
</organism>
<evidence type="ECO:0000256" key="2">
    <source>
        <dbReference type="ARBA" id="ARBA00020000"/>
    </source>
</evidence>
<proteinExistence type="inferred from homology"/>
<dbReference type="Proteomes" id="UP001152320">
    <property type="component" value="Chromosome 9"/>
</dbReference>
<keyword evidence="6" id="KW-1185">Reference proteome</keyword>
<evidence type="ECO:0000313" key="5">
    <source>
        <dbReference type="EMBL" id="KAJ8036394.1"/>
    </source>
</evidence>
<dbReference type="SMART" id="SM00993">
    <property type="entry name" value="YL1_C"/>
    <property type="match status" value="1"/>
</dbReference>
<dbReference type="PANTHER" id="PTHR13275:SF4">
    <property type="entry name" value="VACUOLAR PROTEIN SORTING-ASSOCIATED PROTEIN 72 HOMOLOG"/>
    <property type="match status" value="1"/>
</dbReference>
<feature type="compositionally biased region" description="Basic and acidic residues" evidence="3">
    <location>
        <begin position="1"/>
        <end position="11"/>
    </location>
</feature>
<dbReference type="AlphaFoldDB" id="A0A9Q1C1H7"/>
<comment type="caution">
    <text evidence="5">The sequence shown here is derived from an EMBL/GenBank/DDBJ whole genome shotgun (WGS) entry which is preliminary data.</text>
</comment>
<sequence>MSLATTREKRGNAGNRMQRMLEEEQEDDFYKTTYGGFQEESGDEEFSSGDEGNAGEESSSDSDISASEDDEPISEEEEDAPKRAKRLITKAYKEPAPKKLEIKRVIGAPPDNKQTPPKRRQRSTIKSSTDSQVRKSSRRSTVQRVNEFQRRIKEREEKTRHNRATLAQKGSKDGMRRFTQEELLREARITEKHNLASLKVYQQMEAEKKKVKTHKKVYNGPKIRFHSLTMPLIEELPSPSTDNVVNVDATGTREDVVATHKKCSRNFITISDDKLYPKLFPRKSGRPPTKLYCPVTRMPAKYIDPVTSIPYATKKAFKIMRETYATEIENAMMDRRKKQKKSSKS</sequence>
<accession>A0A9Q1C1H7</accession>
<feature type="compositionally biased region" description="Acidic residues" evidence="3">
    <location>
        <begin position="66"/>
        <end position="79"/>
    </location>
</feature>
<reference evidence="5" key="1">
    <citation type="submission" date="2021-10" db="EMBL/GenBank/DDBJ databases">
        <title>Tropical sea cucumber genome reveals ecological adaptation and Cuvierian tubules defense mechanism.</title>
        <authorList>
            <person name="Chen T."/>
        </authorList>
    </citation>
    <scope>NUCLEOTIDE SEQUENCE</scope>
    <source>
        <strain evidence="5">Nanhai2018</strain>
        <tissue evidence="5">Muscle</tissue>
    </source>
</reference>
<dbReference type="InterPro" id="IPR013272">
    <property type="entry name" value="Vps72/YL1_C"/>
</dbReference>